<name>S9PPI4_CYSF2</name>
<comment type="caution">
    <text evidence="1">The sequence shown here is derived from an EMBL/GenBank/DDBJ whole genome shotgun (WGS) entry which is preliminary data.</text>
</comment>
<organism evidence="1 2">
    <name type="scientific">Cystobacter fuscus (strain ATCC 25194 / DSM 2262 / NBRC 100088 / M29)</name>
    <dbReference type="NCBI Taxonomy" id="1242864"/>
    <lineage>
        <taxon>Bacteria</taxon>
        <taxon>Pseudomonadati</taxon>
        <taxon>Myxococcota</taxon>
        <taxon>Myxococcia</taxon>
        <taxon>Myxococcales</taxon>
        <taxon>Cystobacterineae</taxon>
        <taxon>Archangiaceae</taxon>
        <taxon>Cystobacter</taxon>
    </lineage>
</organism>
<evidence type="ECO:0000313" key="1">
    <source>
        <dbReference type="EMBL" id="EPX64961.1"/>
    </source>
</evidence>
<accession>S9PPI4</accession>
<gene>
    <name evidence="1" type="ORF">D187_000386</name>
</gene>
<reference evidence="1" key="1">
    <citation type="submission" date="2013-05" db="EMBL/GenBank/DDBJ databases">
        <title>Genome assembly of Cystobacter fuscus DSM 2262.</title>
        <authorList>
            <person name="Sharma G."/>
            <person name="Khatri I."/>
            <person name="Kaur C."/>
            <person name="Mayilraj S."/>
            <person name="Subramanian S."/>
        </authorList>
    </citation>
    <scope>NUCLEOTIDE SEQUENCE [LARGE SCALE GENOMIC DNA]</scope>
    <source>
        <strain evidence="1">DSM 2262</strain>
    </source>
</reference>
<keyword evidence="2" id="KW-1185">Reference proteome</keyword>
<dbReference type="EMBL" id="ANAH02000001">
    <property type="protein sequence ID" value="EPX64961.1"/>
    <property type="molecule type" value="Genomic_DNA"/>
</dbReference>
<proteinExistence type="predicted"/>
<dbReference type="RefSeq" id="WP_002627034.1">
    <property type="nucleotide sequence ID" value="NZ_ANAH02000001.1"/>
</dbReference>
<evidence type="ECO:0000313" key="2">
    <source>
        <dbReference type="Proteomes" id="UP000011682"/>
    </source>
</evidence>
<sequence>MTRLNEGTMARFIWQEFHPPEPEAAARFYGALVAMFALTGPRQA</sequence>
<dbReference type="Proteomes" id="UP000011682">
    <property type="component" value="Unassembled WGS sequence"/>
</dbReference>
<dbReference type="AlphaFoldDB" id="S9PPI4"/>
<protein>
    <submittedName>
        <fullName evidence="1">Uncharacterized protein</fullName>
    </submittedName>
</protein>